<proteinExistence type="predicted"/>
<feature type="region of interest" description="Disordered" evidence="1">
    <location>
        <begin position="335"/>
        <end position="354"/>
    </location>
</feature>
<dbReference type="AlphaFoldDB" id="A0A2R7Z046"/>
<dbReference type="Proteomes" id="UP000244867">
    <property type="component" value="Unassembled WGS sequence"/>
</dbReference>
<dbReference type="SUPFAM" id="SSF52540">
    <property type="entry name" value="P-loop containing nucleoside triphosphate hydrolases"/>
    <property type="match status" value="1"/>
</dbReference>
<dbReference type="OrthoDB" id="5144031at2"/>
<dbReference type="InterPro" id="IPR027417">
    <property type="entry name" value="P-loop_NTPase"/>
</dbReference>
<keyword evidence="3" id="KW-1185">Reference proteome</keyword>
<organism evidence="2 3">
    <name type="scientific">Nocardioides currus</name>
    <dbReference type="NCBI Taxonomy" id="2133958"/>
    <lineage>
        <taxon>Bacteria</taxon>
        <taxon>Bacillati</taxon>
        <taxon>Actinomycetota</taxon>
        <taxon>Actinomycetes</taxon>
        <taxon>Propionibacteriales</taxon>
        <taxon>Nocardioidaceae</taxon>
        <taxon>Nocardioides</taxon>
    </lineage>
</organism>
<sequence length="354" mass="39143">MAERVVLHIGSMKSGTSFIQNVLGNNGDELAQHGISFAGDRWRDQVAAVQDLIAHGGPQQAPLDPTGPWCTLVDSINATPGTVVVSMEFLAPRVTHKIEMIRDSLQGRLEVVLTGRDLARNIAAMWLESVQNGSAVGWDDYLRAVRAEGDGPVARNFWNHQGLAAIARRWSDAVGADHFTLMTVPAKGAPSNLLWERFAQVLQLDPAAFELNVRANRSIGLATAMTLRQLNEILGRDGTPAADHPFYDLLVKHLLTKRGMVARQGEPTLGLDERWVMKRGAAEVAALRKQRHRVIGDLDELLPQKVSGVHPSQVSTEQRLDAAMEGLARMAEIGMEREQKHRQRLRRLKKQRTP</sequence>
<feature type="compositionally biased region" description="Basic residues" evidence="1">
    <location>
        <begin position="340"/>
        <end position="354"/>
    </location>
</feature>
<reference evidence="2 3" key="1">
    <citation type="submission" date="2018-03" db="EMBL/GenBank/DDBJ databases">
        <authorList>
            <person name="Keele B.F."/>
        </authorList>
    </citation>
    <scope>NUCLEOTIDE SEQUENCE [LARGE SCALE GENOMIC DNA]</scope>
    <source>
        <strain evidence="2 3">IB-3</strain>
    </source>
</reference>
<dbReference type="RefSeq" id="WP_108343869.1">
    <property type="nucleotide sequence ID" value="NZ_PYXZ01000002.1"/>
</dbReference>
<dbReference type="EMBL" id="PYXZ01000002">
    <property type="protein sequence ID" value="PUA81985.1"/>
    <property type="molecule type" value="Genomic_DNA"/>
</dbReference>
<evidence type="ECO:0000313" key="3">
    <source>
        <dbReference type="Proteomes" id="UP000244867"/>
    </source>
</evidence>
<evidence type="ECO:0000313" key="2">
    <source>
        <dbReference type="EMBL" id="PUA81985.1"/>
    </source>
</evidence>
<comment type="caution">
    <text evidence="2">The sequence shown here is derived from an EMBL/GenBank/DDBJ whole genome shotgun (WGS) entry which is preliminary data.</text>
</comment>
<evidence type="ECO:0008006" key="4">
    <source>
        <dbReference type="Google" id="ProtNLM"/>
    </source>
</evidence>
<protein>
    <recommendedName>
        <fullName evidence="4">Sulfotransferase family protein</fullName>
    </recommendedName>
</protein>
<evidence type="ECO:0000256" key="1">
    <source>
        <dbReference type="SAM" id="MobiDB-lite"/>
    </source>
</evidence>
<name>A0A2R7Z046_9ACTN</name>
<accession>A0A2R7Z046</accession>
<gene>
    <name evidence="2" type="ORF">C7S10_08070</name>
</gene>